<organism evidence="2 3">
    <name type="scientific">Pontibacter burrus</name>
    <dbReference type="NCBI Taxonomy" id="2704466"/>
    <lineage>
        <taxon>Bacteria</taxon>
        <taxon>Pseudomonadati</taxon>
        <taxon>Bacteroidota</taxon>
        <taxon>Cytophagia</taxon>
        <taxon>Cytophagales</taxon>
        <taxon>Hymenobacteraceae</taxon>
        <taxon>Pontibacter</taxon>
    </lineage>
</organism>
<dbReference type="EMBL" id="JAAGWD010000002">
    <property type="protein sequence ID" value="NEM97340.1"/>
    <property type="molecule type" value="Genomic_DNA"/>
</dbReference>
<evidence type="ECO:0000313" key="3">
    <source>
        <dbReference type="Proteomes" id="UP000474777"/>
    </source>
</evidence>
<protein>
    <recommendedName>
        <fullName evidence="4">Outer membrane protein beta-barrel domain-containing protein</fullName>
    </recommendedName>
</protein>
<feature type="chain" id="PRO_5025370887" description="Outer membrane protein beta-barrel domain-containing protein" evidence="1">
    <location>
        <begin position="25"/>
        <end position="198"/>
    </location>
</feature>
<gene>
    <name evidence="2" type="ORF">GXP69_06510</name>
</gene>
<sequence>MRLSKLTIVLLLLLCLFSGSNSFANGYDRFQNGANKDPNNFKAGISFVWLSDYDSQGLMFSNKFGHYFGERFSLGLNVGMLTASRYDEGKQIFSIKNTFYMGTLEAGFDVISNEMVTLRLGAGGTARRRNEINSEPEDQGTVDGSVVHIKTSDVGFNGFLENDFSFLRSGIVGGRIDYFYYSSGTPVFAIGLHVGFKF</sequence>
<reference evidence="2 3" key="1">
    <citation type="submission" date="2020-02" db="EMBL/GenBank/DDBJ databases">
        <authorList>
            <person name="Kim M.K."/>
        </authorList>
    </citation>
    <scope>NUCLEOTIDE SEQUENCE [LARGE SCALE GENOMIC DNA]</scope>
    <source>
        <strain evidence="2 3">BT327</strain>
    </source>
</reference>
<evidence type="ECO:0000313" key="2">
    <source>
        <dbReference type="EMBL" id="NEM97340.1"/>
    </source>
</evidence>
<comment type="caution">
    <text evidence="2">The sequence shown here is derived from an EMBL/GenBank/DDBJ whole genome shotgun (WGS) entry which is preliminary data.</text>
</comment>
<dbReference type="Proteomes" id="UP000474777">
    <property type="component" value="Unassembled WGS sequence"/>
</dbReference>
<dbReference type="RefSeq" id="WP_163913599.1">
    <property type="nucleotide sequence ID" value="NZ_JAAGWD010000002.1"/>
</dbReference>
<accession>A0A6B3LUY7</accession>
<evidence type="ECO:0000256" key="1">
    <source>
        <dbReference type="SAM" id="SignalP"/>
    </source>
</evidence>
<proteinExistence type="predicted"/>
<feature type="signal peptide" evidence="1">
    <location>
        <begin position="1"/>
        <end position="24"/>
    </location>
</feature>
<keyword evidence="1" id="KW-0732">Signal</keyword>
<keyword evidence="3" id="KW-1185">Reference proteome</keyword>
<dbReference type="AlphaFoldDB" id="A0A6B3LUY7"/>
<name>A0A6B3LUY7_9BACT</name>
<evidence type="ECO:0008006" key="4">
    <source>
        <dbReference type="Google" id="ProtNLM"/>
    </source>
</evidence>